<dbReference type="PROSITE" id="PS00600">
    <property type="entry name" value="AA_TRANSFER_CLASS_3"/>
    <property type="match status" value="1"/>
</dbReference>
<dbReference type="GO" id="GO:0009436">
    <property type="term" value="P:glyoxylate catabolic process"/>
    <property type="evidence" value="ECO:0007669"/>
    <property type="project" value="TreeGrafter"/>
</dbReference>
<keyword evidence="8" id="KW-0808">Transferase</keyword>
<reference evidence="15" key="2">
    <citation type="submission" date="2025-08" db="UniProtKB">
        <authorList>
            <consortium name="RefSeq"/>
        </authorList>
    </citation>
    <scope>IDENTIFICATION</scope>
    <source>
        <tissue evidence="15">Young leaves</tissue>
    </source>
</reference>
<dbReference type="KEGG" id="aprc:113873831"/>
<comment type="catalytic activity">
    <reaction evidence="1">
        <text>glyoxylate + L-alanine = glycine + pyruvate</text>
        <dbReference type="Rhea" id="RHEA:24248"/>
        <dbReference type="ChEBI" id="CHEBI:15361"/>
        <dbReference type="ChEBI" id="CHEBI:36655"/>
        <dbReference type="ChEBI" id="CHEBI:57305"/>
        <dbReference type="ChEBI" id="CHEBI:57972"/>
        <dbReference type="EC" id="2.6.1.44"/>
    </reaction>
</comment>
<keyword evidence="7 15" id="KW-0032">Aminotransferase</keyword>
<dbReference type="CDD" id="cd00610">
    <property type="entry name" value="OAT_like"/>
    <property type="match status" value="1"/>
</dbReference>
<evidence type="ECO:0000313" key="14">
    <source>
        <dbReference type="Proteomes" id="UP000694853"/>
    </source>
</evidence>
<dbReference type="SUPFAM" id="SSF53383">
    <property type="entry name" value="PLP-dependent transferases"/>
    <property type="match status" value="1"/>
</dbReference>
<gene>
    <name evidence="15" type="primary">LOC113873831</name>
</gene>
<evidence type="ECO:0000256" key="13">
    <source>
        <dbReference type="RuleBase" id="RU003560"/>
    </source>
</evidence>
<evidence type="ECO:0000313" key="15">
    <source>
        <dbReference type="RefSeq" id="XP_027367967.1"/>
    </source>
</evidence>
<keyword evidence="14" id="KW-1185">Reference proteome</keyword>
<comment type="cofactor">
    <cofactor evidence="2">
        <name>pyridoxal 5'-phosphate</name>
        <dbReference type="ChEBI" id="CHEBI:597326"/>
    </cofactor>
</comment>
<dbReference type="InterPro" id="IPR015424">
    <property type="entry name" value="PyrdxlP-dep_Trfase"/>
</dbReference>
<evidence type="ECO:0000256" key="9">
    <source>
        <dbReference type="ARBA" id="ARBA00022898"/>
    </source>
</evidence>
<dbReference type="GO" id="GO:0009853">
    <property type="term" value="P:photorespiration"/>
    <property type="evidence" value="ECO:0007669"/>
    <property type="project" value="UniProtKB-KW"/>
</dbReference>
<proteinExistence type="inferred from homology"/>
<dbReference type="GeneID" id="113873831"/>
<dbReference type="Gene3D" id="3.40.640.10">
    <property type="entry name" value="Type I PLP-dependent aspartate aminotransferase-like (Major domain)"/>
    <property type="match status" value="1"/>
</dbReference>
<evidence type="ECO:0000256" key="6">
    <source>
        <dbReference type="ARBA" id="ARBA00013049"/>
    </source>
</evidence>
<dbReference type="EC" id="2.6.1.44" evidence="6"/>
<reference evidence="14" key="1">
    <citation type="journal article" date="2019" name="Toxins">
        <title>Detection of Abrin-Like and Prepropulchellin-Like Toxin Genes and Transcripts Using Whole Genome Sequencing and Full-Length Transcript Sequencing of Abrus precatorius.</title>
        <authorList>
            <person name="Hovde B.T."/>
            <person name="Daligault H.E."/>
            <person name="Hanschen E.R."/>
            <person name="Kunde Y.A."/>
            <person name="Johnson M.B."/>
            <person name="Starkenburg S.R."/>
            <person name="Johnson S.L."/>
        </authorList>
    </citation>
    <scope>NUCLEOTIDE SEQUENCE [LARGE SCALE GENOMIC DNA]</scope>
</reference>
<dbReference type="GO" id="GO:0008453">
    <property type="term" value="F:alanine-glyoxylate transaminase activity"/>
    <property type="evidence" value="ECO:0007669"/>
    <property type="project" value="UniProtKB-EC"/>
</dbReference>
<protein>
    <recommendedName>
        <fullName evidence="6">alanine--glyoxylate transaminase</fullName>
        <ecNumber evidence="6">2.6.1.44</ecNumber>
    </recommendedName>
</protein>
<evidence type="ECO:0000256" key="7">
    <source>
        <dbReference type="ARBA" id="ARBA00022576"/>
    </source>
</evidence>
<dbReference type="InterPro" id="IPR049704">
    <property type="entry name" value="Aminotrans_3_PPA_site"/>
</dbReference>
<dbReference type="RefSeq" id="XP_027367967.1">
    <property type="nucleotide sequence ID" value="XM_027512166.1"/>
</dbReference>
<keyword evidence="9 13" id="KW-0663">Pyridoxal phosphate</keyword>
<dbReference type="AlphaFoldDB" id="A0A8B8MK49"/>
<organism evidence="14 15">
    <name type="scientific">Abrus precatorius</name>
    <name type="common">Indian licorice</name>
    <name type="synonym">Glycine abrus</name>
    <dbReference type="NCBI Taxonomy" id="3816"/>
    <lineage>
        <taxon>Eukaryota</taxon>
        <taxon>Viridiplantae</taxon>
        <taxon>Streptophyta</taxon>
        <taxon>Embryophyta</taxon>
        <taxon>Tracheophyta</taxon>
        <taxon>Spermatophyta</taxon>
        <taxon>Magnoliopsida</taxon>
        <taxon>eudicotyledons</taxon>
        <taxon>Gunneridae</taxon>
        <taxon>Pentapetalae</taxon>
        <taxon>rosids</taxon>
        <taxon>fabids</taxon>
        <taxon>Fabales</taxon>
        <taxon>Fabaceae</taxon>
        <taxon>Papilionoideae</taxon>
        <taxon>50 kb inversion clade</taxon>
        <taxon>NPAAA clade</taxon>
        <taxon>indigoferoid/millettioid clade</taxon>
        <taxon>Abreae</taxon>
        <taxon>Abrus</taxon>
    </lineage>
</organism>
<evidence type="ECO:0000256" key="8">
    <source>
        <dbReference type="ARBA" id="ARBA00022679"/>
    </source>
</evidence>
<evidence type="ECO:0000256" key="12">
    <source>
        <dbReference type="ARBA" id="ARBA00023238"/>
    </source>
</evidence>
<dbReference type="InterPro" id="IPR015421">
    <property type="entry name" value="PyrdxlP-dep_Trfase_major"/>
</dbReference>
<evidence type="ECO:0000256" key="10">
    <source>
        <dbReference type="ARBA" id="ARBA00022946"/>
    </source>
</evidence>
<dbReference type="PANTHER" id="PTHR45688">
    <property type="match status" value="1"/>
</dbReference>
<dbReference type="Proteomes" id="UP000694853">
    <property type="component" value="Unplaced"/>
</dbReference>
<keyword evidence="10" id="KW-0809">Transit peptide</keyword>
<dbReference type="OrthoDB" id="10261433at2759"/>
<dbReference type="InterPro" id="IPR015422">
    <property type="entry name" value="PyrdxlP-dep_Trfase_small"/>
</dbReference>
<sequence length="480" mass="52028">MTSMQALLKRTIATAKPNTCNLCASFSSLRPSAATADSVPARPQLPPFDYQPHPYHGPSADQVLAKRRKFLGPSLFHYYQKPLNIVEGKMQYLYDESGRRYLDAFAGIVTVSCGHCHPEVLNAITEQNKLLQHATTIYLHHAIADFAEALASKMPGNLKVVYFVNSGSEANELAMMMARLYTGNLGMISLRNGYHGGSSNTIGLTALNTWKYPIPEGEVHHVMNPDPYRGVFGADANSYAKDVQDHIDYGTSGKVAGFIAETIQGVGGAVELAPGYLKLVYDIVHKAGGVCIADEVQTGFGRTGSHYWGLETQGVIPDIVTMAKGIGNGLPLGAVVTTPEIASVMAQKIQFNTFGGNPVCSAGGLAVLRVLDKEKRQAHCADVGSHLLERLRSLKQTHEIIGDVRGRGLMVGVEFVTDRKEKTPAKVETNVLFEKLRELGVLIGKGGLHGNVFRIKPPMCFTKDDADFLVDALDYAISKL</sequence>
<comment type="subcellular location">
    <subcellularLocation>
        <location evidence="3">Mitochondrion</location>
    </subcellularLocation>
</comment>
<name>A0A8B8MK49_ABRPR</name>
<evidence type="ECO:0000256" key="3">
    <source>
        <dbReference type="ARBA" id="ARBA00004173"/>
    </source>
</evidence>
<evidence type="ECO:0000256" key="11">
    <source>
        <dbReference type="ARBA" id="ARBA00023128"/>
    </source>
</evidence>
<keyword evidence="11" id="KW-0496">Mitochondrion</keyword>
<dbReference type="FunFam" id="3.40.640.10:FF:000004">
    <property type="entry name" value="Acetylornithine aminotransferase"/>
    <property type="match status" value="1"/>
</dbReference>
<dbReference type="PANTHER" id="PTHR45688:SF3">
    <property type="entry name" value="ALANINE--GLYOXYLATE AMINOTRANSFERASE 2, MITOCHONDRIAL"/>
    <property type="match status" value="1"/>
</dbReference>
<keyword evidence="12" id="KW-0601">Photorespiration</keyword>
<dbReference type="GO" id="GO:0030170">
    <property type="term" value="F:pyridoxal phosphate binding"/>
    <property type="evidence" value="ECO:0007669"/>
    <property type="project" value="InterPro"/>
</dbReference>
<dbReference type="Pfam" id="PF00202">
    <property type="entry name" value="Aminotran_3"/>
    <property type="match status" value="1"/>
</dbReference>
<evidence type="ECO:0000256" key="1">
    <source>
        <dbReference type="ARBA" id="ARBA00001781"/>
    </source>
</evidence>
<evidence type="ECO:0000256" key="4">
    <source>
        <dbReference type="ARBA" id="ARBA00008954"/>
    </source>
</evidence>
<dbReference type="Gene3D" id="3.90.1150.10">
    <property type="entry name" value="Aspartate Aminotransferase, domain 1"/>
    <property type="match status" value="1"/>
</dbReference>
<evidence type="ECO:0000256" key="5">
    <source>
        <dbReference type="ARBA" id="ARBA00011881"/>
    </source>
</evidence>
<dbReference type="GO" id="GO:0019481">
    <property type="term" value="P:L-alanine catabolic process, by transamination"/>
    <property type="evidence" value="ECO:0007669"/>
    <property type="project" value="TreeGrafter"/>
</dbReference>
<evidence type="ECO:0000256" key="2">
    <source>
        <dbReference type="ARBA" id="ARBA00001933"/>
    </source>
</evidence>
<comment type="subunit">
    <text evidence="5">Homotetramer.</text>
</comment>
<dbReference type="InterPro" id="IPR005814">
    <property type="entry name" value="Aminotrans_3"/>
</dbReference>
<comment type="similarity">
    <text evidence="4 13">Belongs to the class-III pyridoxal-phosphate-dependent aminotransferase family.</text>
</comment>
<dbReference type="PIRSF" id="PIRSF000521">
    <property type="entry name" value="Transaminase_4ab_Lys_Orn"/>
    <property type="match status" value="1"/>
</dbReference>
<dbReference type="GO" id="GO:0005739">
    <property type="term" value="C:mitochondrion"/>
    <property type="evidence" value="ECO:0007669"/>
    <property type="project" value="UniProtKB-SubCell"/>
</dbReference>
<accession>A0A8B8MK49</accession>